<feature type="compositionally biased region" description="Polar residues" evidence="5">
    <location>
        <begin position="486"/>
        <end position="501"/>
    </location>
</feature>
<keyword evidence="3" id="KW-0862">Zinc</keyword>
<evidence type="ECO:0000256" key="5">
    <source>
        <dbReference type="SAM" id="MobiDB-lite"/>
    </source>
</evidence>
<feature type="compositionally biased region" description="Low complexity" evidence="5">
    <location>
        <begin position="124"/>
        <end position="135"/>
    </location>
</feature>
<dbReference type="PROSITE" id="PS50089">
    <property type="entry name" value="ZF_RING_2"/>
    <property type="match status" value="1"/>
</dbReference>
<feature type="compositionally biased region" description="Low complexity" evidence="5">
    <location>
        <begin position="352"/>
        <end position="366"/>
    </location>
</feature>
<keyword evidence="1" id="KW-0479">Metal-binding</keyword>
<dbReference type="OrthoDB" id="8062037at2759"/>
<reference evidence="7 8" key="1">
    <citation type="journal article" date="2020" name="G3 (Bethesda)">
        <title>Draft Genome of the Common Snapping Turtle, Chelydra serpentina, a Model for Phenotypic Plasticity in Reptiles.</title>
        <authorList>
            <person name="Das D."/>
            <person name="Singh S.K."/>
            <person name="Bierstedt J."/>
            <person name="Erickson A."/>
            <person name="Galli G.L.J."/>
            <person name="Crossley D.A. 2nd"/>
            <person name="Rhen T."/>
        </authorList>
    </citation>
    <scope>NUCLEOTIDE SEQUENCE [LARGE SCALE GENOMIC DNA]</scope>
    <source>
        <strain evidence="7">KW</strain>
    </source>
</reference>
<organism evidence="7 8">
    <name type="scientific">Chelydra serpentina</name>
    <name type="common">Snapping turtle</name>
    <name type="synonym">Testudo serpentina</name>
    <dbReference type="NCBI Taxonomy" id="8475"/>
    <lineage>
        <taxon>Eukaryota</taxon>
        <taxon>Metazoa</taxon>
        <taxon>Chordata</taxon>
        <taxon>Craniata</taxon>
        <taxon>Vertebrata</taxon>
        <taxon>Euteleostomi</taxon>
        <taxon>Archelosauria</taxon>
        <taxon>Testudinata</taxon>
        <taxon>Testudines</taxon>
        <taxon>Cryptodira</taxon>
        <taxon>Durocryptodira</taxon>
        <taxon>Americhelydia</taxon>
        <taxon>Chelydroidea</taxon>
        <taxon>Chelydridae</taxon>
        <taxon>Chelydra</taxon>
    </lineage>
</organism>
<protein>
    <submittedName>
        <fullName evidence="7">Ring finger protein 38</fullName>
    </submittedName>
</protein>
<feature type="region of interest" description="Disordered" evidence="5">
    <location>
        <begin position="213"/>
        <end position="543"/>
    </location>
</feature>
<feature type="compositionally biased region" description="Basic residues" evidence="5">
    <location>
        <begin position="512"/>
        <end position="531"/>
    </location>
</feature>
<evidence type="ECO:0000256" key="2">
    <source>
        <dbReference type="ARBA" id="ARBA00022771"/>
    </source>
</evidence>
<comment type="caution">
    <text evidence="7">The sequence shown here is derived from an EMBL/GenBank/DDBJ whole genome shotgun (WGS) entry which is preliminary data.</text>
</comment>
<evidence type="ECO:0000313" key="8">
    <source>
        <dbReference type="Proteomes" id="UP000765507"/>
    </source>
</evidence>
<feature type="compositionally biased region" description="Basic and acidic residues" evidence="5">
    <location>
        <begin position="157"/>
        <end position="171"/>
    </location>
</feature>
<dbReference type="SUPFAM" id="SSF57850">
    <property type="entry name" value="RING/U-box"/>
    <property type="match status" value="1"/>
</dbReference>
<dbReference type="Proteomes" id="UP000765507">
    <property type="component" value="Unassembled WGS sequence"/>
</dbReference>
<feature type="region of interest" description="Disordered" evidence="5">
    <location>
        <begin position="1"/>
        <end position="49"/>
    </location>
</feature>
<dbReference type="Gene3D" id="3.30.40.10">
    <property type="entry name" value="Zinc/RING finger domain, C3HC4 (zinc finger)"/>
    <property type="match status" value="1"/>
</dbReference>
<dbReference type="PANTHER" id="PTHR46171:SF1">
    <property type="entry name" value="E3 UBIQUITIN-PROTEIN LIGASE RNF38"/>
    <property type="match status" value="1"/>
</dbReference>
<dbReference type="SMART" id="SM00184">
    <property type="entry name" value="RING"/>
    <property type="match status" value="1"/>
</dbReference>
<feature type="compositionally biased region" description="Basic and acidic residues" evidence="5">
    <location>
        <begin position="440"/>
        <end position="457"/>
    </location>
</feature>
<dbReference type="InterPro" id="IPR013083">
    <property type="entry name" value="Znf_RING/FYVE/PHD"/>
</dbReference>
<gene>
    <name evidence="7" type="primary">RNF38</name>
    <name evidence="7" type="ORF">G0U57_006822</name>
</gene>
<evidence type="ECO:0000256" key="1">
    <source>
        <dbReference type="ARBA" id="ARBA00022723"/>
    </source>
</evidence>
<feature type="non-terminal residue" evidence="7">
    <location>
        <position position="1"/>
    </location>
</feature>
<dbReference type="CDD" id="cd16679">
    <property type="entry name" value="RING-H2_RNF38"/>
    <property type="match status" value="1"/>
</dbReference>
<dbReference type="GO" id="GO:0008270">
    <property type="term" value="F:zinc ion binding"/>
    <property type="evidence" value="ECO:0007669"/>
    <property type="project" value="UniProtKB-KW"/>
</dbReference>
<keyword evidence="2 4" id="KW-0863">Zinc-finger</keyword>
<feature type="compositionally biased region" description="Low complexity" evidence="5">
    <location>
        <begin position="413"/>
        <end position="429"/>
    </location>
</feature>
<feature type="region of interest" description="Disordered" evidence="5">
    <location>
        <begin position="97"/>
        <end position="171"/>
    </location>
</feature>
<dbReference type="EMBL" id="JAHGAV010000196">
    <property type="protein sequence ID" value="KAG6928913.1"/>
    <property type="molecule type" value="Genomic_DNA"/>
</dbReference>
<name>A0A8T1SJW8_CHESE</name>
<feature type="compositionally biased region" description="Polar residues" evidence="5">
    <location>
        <begin position="430"/>
        <end position="439"/>
    </location>
</feature>
<evidence type="ECO:0000256" key="3">
    <source>
        <dbReference type="ARBA" id="ARBA00022833"/>
    </source>
</evidence>
<feature type="compositionally biased region" description="Pro residues" evidence="5">
    <location>
        <begin position="339"/>
        <end position="351"/>
    </location>
</feature>
<dbReference type="GO" id="GO:0061630">
    <property type="term" value="F:ubiquitin protein ligase activity"/>
    <property type="evidence" value="ECO:0007669"/>
    <property type="project" value="TreeGrafter"/>
</dbReference>
<dbReference type="Pfam" id="PF13639">
    <property type="entry name" value="zf-RING_2"/>
    <property type="match status" value="1"/>
</dbReference>
<feature type="domain" description="RING-type" evidence="6">
    <location>
        <begin position="860"/>
        <end position="901"/>
    </location>
</feature>
<sequence>GERVALLRGQGGAGWAGRKEAGEAEQAGGGGEKVFGFAGPEGSPGQGRPAVPCGREFVPGKLCPLAGWLRADGLGTEVGRRRAGGGRASAPRCHFCGAAGPGSAGERSQPRVSFPGRRRRRQRLLPAPGRGAPQQAGGGPRDAHTKAAGSRGRAGARRAERGASRERRCREGRRSCRPLLLGCPSLSFPRRGAAARREGAPRAGSRLCFLWRAAEPPTPGGPSAPGPSPPRGSASALSPPPSKVSFPGGLPSRPGPASPLGRPRPRRPGEPMPIAASSQPRAAQPDARLFPPARLRERDPAKQGAGAEEPRAAGRLDPPGLAGEAAPAAGLSGRAAAPPAAPFLPSPPPAPAAAASPPAPFLLLEPPRTRSRSRSGFLTLAMSGAAAHFQPPPPPPLHGPSLPELGARSQGRGSPAGHGHPRAAPAPGSTGASFQCQSIHQDHICNDDSDKSEDSPSPKRQRLSHSVFDYTAASPAPSPPMRPWEMTSNRQPPSARPNQHHFSGERCNTPARNRRSPPVRRQRARRDRLSRHNSISQDENYHHLPYGQQQAIEEPRAFHPPNVSPRMLHPAAHPPQQNAVMVDIHEQIHQGTVPVSYTVTTVAPHGIPLCTGQHIPACNTQQVPGCSVVFSGQHLPVCSVPPPMLQACSVQHLPVPYAAFPPLISSDPFLLHPPHLSPHHPPHLPPPGQFVPFQTQQSRSPLQRIENEVELLGEHLPVGGFTYPPSAHPPTLTPSAPLQFLTHDPLHQEVSFGVPYPPFMPRRLTGRSRYRSQQPIPPPPYHPSLLPYVLSMLPVPPSVGPAFSFELDVEDGEVENYEALLNLAERLGEAKPRGLTKADIEQLPSYRFNPNNHQSEQTLCVVCMCDFESRQLLRVLPCNHEFHAKCVDKWLKANRTCPICRADASEVHRDSE</sequence>
<proteinExistence type="predicted"/>
<accession>A0A8T1SJW8</accession>
<feature type="compositionally biased region" description="Low complexity" evidence="5">
    <location>
        <begin position="315"/>
        <end position="338"/>
    </location>
</feature>
<evidence type="ECO:0000256" key="4">
    <source>
        <dbReference type="PROSITE-ProRule" id="PRU00175"/>
    </source>
</evidence>
<evidence type="ECO:0000313" key="7">
    <source>
        <dbReference type="EMBL" id="KAG6928913.1"/>
    </source>
</evidence>
<dbReference type="AlphaFoldDB" id="A0A8T1SJW8"/>
<dbReference type="PANTHER" id="PTHR46171">
    <property type="entry name" value="GH10160P"/>
    <property type="match status" value="1"/>
</dbReference>
<dbReference type="GO" id="GO:0016567">
    <property type="term" value="P:protein ubiquitination"/>
    <property type="evidence" value="ECO:0007669"/>
    <property type="project" value="TreeGrafter"/>
</dbReference>
<dbReference type="FunFam" id="3.30.40.10:FF:000024">
    <property type="entry name" value="RING finger protein 44 isoform X1"/>
    <property type="match status" value="1"/>
</dbReference>
<dbReference type="InterPro" id="IPR001841">
    <property type="entry name" value="Znf_RING"/>
</dbReference>
<feature type="compositionally biased region" description="Pro residues" evidence="5">
    <location>
        <begin position="216"/>
        <end position="230"/>
    </location>
</feature>
<evidence type="ECO:0000259" key="6">
    <source>
        <dbReference type="PROSITE" id="PS50089"/>
    </source>
</evidence>
<keyword evidence="8" id="KW-1185">Reference proteome</keyword>